<evidence type="ECO:0000259" key="8">
    <source>
        <dbReference type="PROSITE" id="PS51754"/>
    </source>
</evidence>
<evidence type="ECO:0000313" key="10">
    <source>
        <dbReference type="Proteomes" id="UP000241394"/>
    </source>
</evidence>
<proteinExistence type="predicted"/>
<feature type="region of interest" description="Disordered" evidence="7">
    <location>
        <begin position="131"/>
        <end position="151"/>
    </location>
</feature>
<comment type="caution">
    <text evidence="9">The sequence shown here is derived from an EMBL/GenBank/DDBJ whole genome shotgun (WGS) entry which is preliminary data.</text>
</comment>
<dbReference type="Pfam" id="PF04844">
    <property type="entry name" value="Ovate"/>
    <property type="match status" value="1"/>
</dbReference>
<evidence type="ECO:0000256" key="3">
    <source>
        <dbReference type="ARBA" id="ARBA00023015"/>
    </source>
</evidence>
<evidence type="ECO:0000256" key="5">
    <source>
        <dbReference type="ARBA" id="ARBA00023242"/>
    </source>
</evidence>
<keyword evidence="2 6" id="KW-0678">Repressor</keyword>
<keyword evidence="4 6" id="KW-0804">Transcription</keyword>
<comment type="function">
    <text evidence="6">Transcriptional repressor that regulates multiple aspects of plant growth and development.</text>
</comment>
<dbReference type="InParanoid" id="A0A2R6PSU2"/>
<evidence type="ECO:0000313" key="9">
    <source>
        <dbReference type="EMBL" id="PSR96117.1"/>
    </source>
</evidence>
<reference evidence="9 10" key="1">
    <citation type="submission" date="2017-07" db="EMBL/GenBank/DDBJ databases">
        <title>An improved, manually edited Actinidia chinensis var. chinensis (kiwifruit) genome highlights the challenges associated with draft genomes and gene prediction in plants.</title>
        <authorList>
            <person name="Pilkington S."/>
            <person name="Crowhurst R."/>
            <person name="Hilario E."/>
            <person name="Nardozza S."/>
            <person name="Fraser L."/>
            <person name="Peng Y."/>
            <person name="Gunaseelan K."/>
            <person name="Simpson R."/>
            <person name="Tahir J."/>
            <person name="Deroles S."/>
            <person name="Templeton K."/>
            <person name="Luo Z."/>
            <person name="Davy M."/>
            <person name="Cheng C."/>
            <person name="Mcneilage M."/>
            <person name="Scaglione D."/>
            <person name="Liu Y."/>
            <person name="Zhang Q."/>
            <person name="Datson P."/>
            <person name="De Silva N."/>
            <person name="Gardiner S."/>
            <person name="Bassett H."/>
            <person name="Chagne D."/>
            <person name="Mccallum J."/>
            <person name="Dzierzon H."/>
            <person name="Deng C."/>
            <person name="Wang Y.-Y."/>
            <person name="Barron N."/>
            <person name="Manako K."/>
            <person name="Bowen J."/>
            <person name="Foster T."/>
            <person name="Erridge Z."/>
            <person name="Tiffin H."/>
            <person name="Waite C."/>
            <person name="Davies K."/>
            <person name="Grierson E."/>
            <person name="Laing W."/>
            <person name="Kirk R."/>
            <person name="Chen X."/>
            <person name="Wood M."/>
            <person name="Montefiori M."/>
            <person name="Brummell D."/>
            <person name="Schwinn K."/>
            <person name="Catanach A."/>
            <person name="Fullerton C."/>
            <person name="Li D."/>
            <person name="Meiyalaghan S."/>
            <person name="Nieuwenhuizen N."/>
            <person name="Read N."/>
            <person name="Prakash R."/>
            <person name="Hunter D."/>
            <person name="Zhang H."/>
            <person name="Mckenzie M."/>
            <person name="Knabel M."/>
            <person name="Harris A."/>
            <person name="Allan A."/>
            <person name="Chen A."/>
            <person name="Janssen B."/>
            <person name="Plunkett B."/>
            <person name="Dwamena C."/>
            <person name="Voogd C."/>
            <person name="Leif D."/>
            <person name="Lafferty D."/>
            <person name="Souleyre E."/>
            <person name="Varkonyi-Gasic E."/>
            <person name="Gambi F."/>
            <person name="Hanley J."/>
            <person name="Yao J.-L."/>
            <person name="Cheung J."/>
            <person name="David K."/>
            <person name="Warren B."/>
            <person name="Marsh K."/>
            <person name="Snowden K."/>
            <person name="Lin-Wang K."/>
            <person name="Brian L."/>
            <person name="Martinez-Sanchez M."/>
            <person name="Wang M."/>
            <person name="Ileperuma N."/>
            <person name="Macnee N."/>
            <person name="Campin R."/>
            <person name="Mcatee P."/>
            <person name="Drummond R."/>
            <person name="Espley R."/>
            <person name="Ireland H."/>
            <person name="Wu R."/>
            <person name="Atkinson R."/>
            <person name="Karunairetnam S."/>
            <person name="Bulley S."/>
            <person name="Chunkath S."/>
            <person name="Hanley Z."/>
            <person name="Storey R."/>
            <person name="Thrimawithana A."/>
            <person name="Thomson S."/>
            <person name="David C."/>
            <person name="Testolin R."/>
        </authorList>
    </citation>
    <scope>NUCLEOTIDE SEQUENCE [LARGE SCALE GENOMIC DNA]</scope>
    <source>
        <strain evidence="10">cv. Red5</strain>
        <tissue evidence="9">Young leaf</tissue>
    </source>
</reference>
<reference evidence="10" key="2">
    <citation type="journal article" date="2018" name="BMC Genomics">
        <title>A manually annotated Actinidia chinensis var. chinensis (kiwifruit) genome highlights the challenges associated with draft genomes and gene prediction in plants.</title>
        <authorList>
            <person name="Pilkington S.M."/>
            <person name="Crowhurst R."/>
            <person name="Hilario E."/>
            <person name="Nardozza S."/>
            <person name="Fraser L."/>
            <person name="Peng Y."/>
            <person name="Gunaseelan K."/>
            <person name="Simpson R."/>
            <person name="Tahir J."/>
            <person name="Deroles S.C."/>
            <person name="Templeton K."/>
            <person name="Luo Z."/>
            <person name="Davy M."/>
            <person name="Cheng C."/>
            <person name="McNeilage M."/>
            <person name="Scaglione D."/>
            <person name="Liu Y."/>
            <person name="Zhang Q."/>
            <person name="Datson P."/>
            <person name="De Silva N."/>
            <person name="Gardiner S.E."/>
            <person name="Bassett H."/>
            <person name="Chagne D."/>
            <person name="McCallum J."/>
            <person name="Dzierzon H."/>
            <person name="Deng C."/>
            <person name="Wang Y.Y."/>
            <person name="Barron L."/>
            <person name="Manako K."/>
            <person name="Bowen J."/>
            <person name="Foster T.M."/>
            <person name="Erridge Z.A."/>
            <person name="Tiffin H."/>
            <person name="Waite C.N."/>
            <person name="Davies K.M."/>
            <person name="Grierson E.P."/>
            <person name="Laing W.A."/>
            <person name="Kirk R."/>
            <person name="Chen X."/>
            <person name="Wood M."/>
            <person name="Montefiori M."/>
            <person name="Brummell D.A."/>
            <person name="Schwinn K.E."/>
            <person name="Catanach A."/>
            <person name="Fullerton C."/>
            <person name="Li D."/>
            <person name="Meiyalaghan S."/>
            <person name="Nieuwenhuizen N."/>
            <person name="Read N."/>
            <person name="Prakash R."/>
            <person name="Hunter D."/>
            <person name="Zhang H."/>
            <person name="McKenzie M."/>
            <person name="Knabel M."/>
            <person name="Harris A."/>
            <person name="Allan A.C."/>
            <person name="Gleave A."/>
            <person name="Chen A."/>
            <person name="Janssen B.J."/>
            <person name="Plunkett B."/>
            <person name="Ampomah-Dwamena C."/>
            <person name="Voogd C."/>
            <person name="Leif D."/>
            <person name="Lafferty D."/>
            <person name="Souleyre E.J.F."/>
            <person name="Varkonyi-Gasic E."/>
            <person name="Gambi F."/>
            <person name="Hanley J."/>
            <person name="Yao J.L."/>
            <person name="Cheung J."/>
            <person name="David K.M."/>
            <person name="Warren B."/>
            <person name="Marsh K."/>
            <person name="Snowden K.C."/>
            <person name="Lin-Wang K."/>
            <person name="Brian L."/>
            <person name="Martinez-Sanchez M."/>
            <person name="Wang M."/>
            <person name="Ileperuma N."/>
            <person name="Macnee N."/>
            <person name="Campin R."/>
            <person name="McAtee P."/>
            <person name="Drummond R.S.M."/>
            <person name="Espley R.V."/>
            <person name="Ireland H.S."/>
            <person name="Wu R."/>
            <person name="Atkinson R.G."/>
            <person name="Karunairetnam S."/>
            <person name="Bulley S."/>
            <person name="Chunkath S."/>
            <person name="Hanley Z."/>
            <person name="Storey R."/>
            <person name="Thrimawithana A.H."/>
            <person name="Thomson S."/>
            <person name="David C."/>
            <person name="Testolin R."/>
            <person name="Huang H."/>
            <person name="Hellens R.P."/>
            <person name="Schaffer R.J."/>
        </authorList>
    </citation>
    <scope>NUCLEOTIDE SEQUENCE [LARGE SCALE GENOMIC DNA]</scope>
    <source>
        <strain evidence="10">cv. Red5</strain>
    </source>
</reference>
<evidence type="ECO:0000256" key="6">
    <source>
        <dbReference type="RuleBase" id="RU367028"/>
    </source>
</evidence>
<protein>
    <recommendedName>
        <fullName evidence="6">Transcription repressor</fullName>
    </recommendedName>
    <alternativeName>
        <fullName evidence="6">Ovate family protein</fullName>
    </alternativeName>
</protein>
<dbReference type="OrthoDB" id="689980at2759"/>
<evidence type="ECO:0000256" key="1">
    <source>
        <dbReference type="ARBA" id="ARBA00004123"/>
    </source>
</evidence>
<keyword evidence="3 6" id="KW-0805">Transcription regulation</keyword>
<dbReference type="EMBL" id="NKQK01000023">
    <property type="protein sequence ID" value="PSR96117.1"/>
    <property type="molecule type" value="Genomic_DNA"/>
</dbReference>
<evidence type="ECO:0000256" key="2">
    <source>
        <dbReference type="ARBA" id="ARBA00022491"/>
    </source>
</evidence>
<dbReference type="PANTHER" id="PTHR33057">
    <property type="entry name" value="TRANSCRIPTION REPRESSOR OFP7-RELATED"/>
    <property type="match status" value="1"/>
</dbReference>
<evidence type="ECO:0000256" key="7">
    <source>
        <dbReference type="SAM" id="MobiDB-lite"/>
    </source>
</evidence>
<dbReference type="PANTHER" id="PTHR33057:SF117">
    <property type="entry name" value="TRANSCRIPTION REPRESSOR OFP14"/>
    <property type="match status" value="1"/>
</dbReference>
<dbReference type="GO" id="GO:0005634">
    <property type="term" value="C:nucleus"/>
    <property type="evidence" value="ECO:0007669"/>
    <property type="project" value="UniProtKB-SubCell"/>
</dbReference>
<dbReference type="FunCoup" id="A0A2R6PSU2">
    <property type="interactions" value="310"/>
</dbReference>
<dbReference type="OMA" id="TWEPAVY"/>
<gene>
    <name evidence="9" type="ORF">CEY00_Acc22252</name>
</gene>
<dbReference type="STRING" id="1590841.A0A2R6PSU2"/>
<keyword evidence="10" id="KW-1185">Reference proteome</keyword>
<dbReference type="Gramene" id="PSR96117">
    <property type="protein sequence ID" value="PSR96117"/>
    <property type="gene ID" value="CEY00_Acc22252"/>
</dbReference>
<sequence length="261" mass="29326">MPKPLPKSLQDYLSKIKKKQKNSHINFRSRILSSSGGILRGCKHPKTPSLAFDSNSKEAASNDAAATLADIDRFLFENFRSLYLNADEEEIKKCDKDDHEGKTCEVSFEFPGFVDPPSSLCGAHRFFVGPSSSSSLVKESRTSATTAEDTNSTSTITAISDVAKQVTGPDDFIAVFTYSPSPYDDFKHSMEGMIAARMHQNGKVDWEFMEELLFCYMDLNDKKSYKHILSAFVDLIVVLRENSSKVPMRSRRNRLVGDRRK</sequence>
<comment type="subcellular location">
    <subcellularLocation>
        <location evidence="1 6">Nucleus</location>
    </subcellularLocation>
</comment>
<dbReference type="InterPro" id="IPR038933">
    <property type="entry name" value="Ovate"/>
</dbReference>
<keyword evidence="5 6" id="KW-0539">Nucleus</keyword>
<evidence type="ECO:0000256" key="4">
    <source>
        <dbReference type="ARBA" id="ARBA00023163"/>
    </source>
</evidence>
<organism evidence="9 10">
    <name type="scientific">Actinidia chinensis var. chinensis</name>
    <name type="common">Chinese soft-hair kiwi</name>
    <dbReference type="NCBI Taxonomy" id="1590841"/>
    <lineage>
        <taxon>Eukaryota</taxon>
        <taxon>Viridiplantae</taxon>
        <taxon>Streptophyta</taxon>
        <taxon>Embryophyta</taxon>
        <taxon>Tracheophyta</taxon>
        <taxon>Spermatophyta</taxon>
        <taxon>Magnoliopsida</taxon>
        <taxon>eudicotyledons</taxon>
        <taxon>Gunneridae</taxon>
        <taxon>Pentapetalae</taxon>
        <taxon>asterids</taxon>
        <taxon>Ericales</taxon>
        <taxon>Actinidiaceae</taxon>
        <taxon>Actinidia</taxon>
    </lineage>
</organism>
<dbReference type="AlphaFoldDB" id="A0A2R6PSU2"/>
<dbReference type="GO" id="GO:0045892">
    <property type="term" value="P:negative regulation of DNA-templated transcription"/>
    <property type="evidence" value="ECO:0007669"/>
    <property type="project" value="UniProtKB-UniRule"/>
</dbReference>
<dbReference type="PROSITE" id="PS51754">
    <property type="entry name" value="OVATE"/>
    <property type="match status" value="1"/>
</dbReference>
<name>A0A2R6PSU2_ACTCC</name>
<feature type="domain" description="OVATE" evidence="8">
    <location>
        <begin position="175"/>
        <end position="238"/>
    </location>
</feature>
<dbReference type="Proteomes" id="UP000241394">
    <property type="component" value="Chromosome LG23"/>
</dbReference>
<accession>A0A2R6PSU2</accession>
<dbReference type="NCBIfam" id="TIGR01568">
    <property type="entry name" value="A_thal_3678"/>
    <property type="match status" value="1"/>
</dbReference>
<dbReference type="InterPro" id="IPR006458">
    <property type="entry name" value="Ovate_C"/>
</dbReference>